<dbReference type="InterPro" id="IPR032466">
    <property type="entry name" value="Metal_Hydrolase"/>
</dbReference>
<dbReference type="SUPFAM" id="SSF51556">
    <property type="entry name" value="Metallo-dependent hydrolases"/>
    <property type="match status" value="1"/>
</dbReference>
<dbReference type="InterPro" id="IPR006680">
    <property type="entry name" value="Amidohydro-rel"/>
</dbReference>
<comment type="caution">
    <text evidence="2">The sequence shown here is derived from an EMBL/GenBank/DDBJ whole genome shotgun (WGS) entry which is preliminary data.</text>
</comment>
<dbReference type="PANTHER" id="PTHR43135">
    <property type="entry name" value="ALPHA-D-RIBOSE 1-METHYLPHOSPHONATE 5-TRIPHOSPHATE DIPHOSPHATASE"/>
    <property type="match status" value="1"/>
</dbReference>
<accession>A0ABU0JR69</accession>
<evidence type="ECO:0000259" key="1">
    <source>
        <dbReference type="Pfam" id="PF01979"/>
    </source>
</evidence>
<sequence>MLLIKNGKIFTMEGIVLEESSILIKNGKIEEIGKEIKITKDVEVIDAKGKIVMPGFIDAHTHIAILEDGIGFEGSDINEMTDPITPELRAIDAINPMDTALKDAYKSGVTCAAVGPGSANIIGGQFATIKTYGKRIDNMIIKAPTAMKCAFGENPKRVYNSKGKSPMTRMATAALFREILMKTKEYDRKIKSAGEDESKRPKFDIKLESMLPVIHGEIPLKAHAHRADDIFTAIRIAKEFGLKLTLDHCTEGHLIADELAKEGYDTIVGPSLTSKSKYELREKSFKTPGVLSKAGLKVAITTDCPVIPLEYLPICASLAVKSGMDREEALKAITINPAQILGIDHRVGSIKKGKDADIVIFDGDPLEIQSKVLYTIVDGNIIYKLDI</sequence>
<name>A0ABU0JR69_HATLI</name>
<gene>
    <name evidence="2" type="ORF">QOZ93_001306</name>
</gene>
<dbReference type="CDD" id="cd01309">
    <property type="entry name" value="Met_dep_hydrolase_C"/>
    <property type="match status" value="1"/>
</dbReference>
<dbReference type="PANTHER" id="PTHR43135:SF3">
    <property type="entry name" value="ALPHA-D-RIBOSE 1-METHYLPHOSPHONATE 5-TRIPHOSPHATE DIPHOSPHATASE"/>
    <property type="match status" value="1"/>
</dbReference>
<keyword evidence="3" id="KW-1185">Reference proteome</keyword>
<dbReference type="RefSeq" id="WP_307355576.1">
    <property type="nucleotide sequence ID" value="NZ_BAAACJ010000033.1"/>
</dbReference>
<evidence type="ECO:0000313" key="2">
    <source>
        <dbReference type="EMBL" id="MDQ0479565.1"/>
    </source>
</evidence>
<organism evidence="2 3">
    <name type="scientific">Hathewaya limosa</name>
    <name type="common">Clostridium limosum</name>
    <dbReference type="NCBI Taxonomy" id="1536"/>
    <lineage>
        <taxon>Bacteria</taxon>
        <taxon>Bacillati</taxon>
        <taxon>Bacillota</taxon>
        <taxon>Clostridia</taxon>
        <taxon>Eubacteriales</taxon>
        <taxon>Clostridiaceae</taxon>
        <taxon>Hathewaya</taxon>
    </lineage>
</organism>
<dbReference type="Gene3D" id="3.20.20.140">
    <property type="entry name" value="Metal-dependent hydrolases"/>
    <property type="match status" value="1"/>
</dbReference>
<feature type="domain" description="Amidohydrolase-related" evidence="1">
    <location>
        <begin position="51"/>
        <end position="381"/>
    </location>
</feature>
<reference evidence="2 3" key="1">
    <citation type="submission" date="2023-07" db="EMBL/GenBank/DDBJ databases">
        <title>Genomic Encyclopedia of Type Strains, Phase IV (KMG-IV): sequencing the most valuable type-strain genomes for metagenomic binning, comparative biology and taxonomic classification.</title>
        <authorList>
            <person name="Goeker M."/>
        </authorList>
    </citation>
    <scope>NUCLEOTIDE SEQUENCE [LARGE SCALE GENOMIC DNA]</scope>
    <source>
        <strain evidence="2 3">DSM 1400</strain>
    </source>
</reference>
<evidence type="ECO:0000313" key="3">
    <source>
        <dbReference type="Proteomes" id="UP001224418"/>
    </source>
</evidence>
<protein>
    <submittedName>
        <fullName evidence="2">Imidazolonepropionase-like amidohydrolase</fullName>
    </submittedName>
</protein>
<dbReference type="Proteomes" id="UP001224418">
    <property type="component" value="Unassembled WGS sequence"/>
</dbReference>
<dbReference type="SUPFAM" id="SSF51338">
    <property type="entry name" value="Composite domain of metallo-dependent hydrolases"/>
    <property type="match status" value="1"/>
</dbReference>
<dbReference type="EMBL" id="JAUSWN010000009">
    <property type="protein sequence ID" value="MDQ0479565.1"/>
    <property type="molecule type" value="Genomic_DNA"/>
</dbReference>
<dbReference type="Pfam" id="PF01979">
    <property type="entry name" value="Amidohydro_1"/>
    <property type="match status" value="1"/>
</dbReference>
<dbReference type="InterPro" id="IPR051781">
    <property type="entry name" value="Metallo-dep_Hydrolase"/>
</dbReference>
<dbReference type="InterPro" id="IPR011059">
    <property type="entry name" value="Metal-dep_hydrolase_composite"/>
</dbReference>
<proteinExistence type="predicted"/>